<feature type="non-terminal residue" evidence="1">
    <location>
        <position position="1"/>
    </location>
</feature>
<comment type="caution">
    <text evidence="1">The sequence shown here is derived from an EMBL/GenBank/DDBJ whole genome shotgun (WGS) entry which is preliminary data.</text>
</comment>
<feature type="non-terminal residue" evidence="1">
    <location>
        <position position="80"/>
    </location>
</feature>
<dbReference type="Proteomes" id="UP000676336">
    <property type="component" value="Unassembled WGS sequence"/>
</dbReference>
<gene>
    <name evidence="1" type="ORF">SMN809_LOCUS46175</name>
</gene>
<dbReference type="EMBL" id="CAJOBI010143055">
    <property type="protein sequence ID" value="CAF4776874.1"/>
    <property type="molecule type" value="Genomic_DNA"/>
</dbReference>
<protein>
    <submittedName>
        <fullName evidence="1">Uncharacterized protein</fullName>
    </submittedName>
</protein>
<sequence length="80" mass="9181">RHVGGKRQYEFKLPMIMRDRDAYEEESRLAEQKQINVYGHLGLSVLSSVLDIPLPDAIIIDYLHVTLLGHAKALILNIFH</sequence>
<reference evidence="1" key="1">
    <citation type="submission" date="2021-02" db="EMBL/GenBank/DDBJ databases">
        <authorList>
            <person name="Nowell W R."/>
        </authorList>
    </citation>
    <scope>NUCLEOTIDE SEQUENCE</scope>
</reference>
<name>A0A8S3B2A2_9BILA</name>
<proteinExistence type="predicted"/>
<evidence type="ECO:0000313" key="2">
    <source>
        <dbReference type="Proteomes" id="UP000676336"/>
    </source>
</evidence>
<evidence type="ECO:0000313" key="1">
    <source>
        <dbReference type="EMBL" id="CAF4776874.1"/>
    </source>
</evidence>
<accession>A0A8S3B2A2</accession>
<organism evidence="1 2">
    <name type="scientific">Rotaria magnacalcarata</name>
    <dbReference type="NCBI Taxonomy" id="392030"/>
    <lineage>
        <taxon>Eukaryota</taxon>
        <taxon>Metazoa</taxon>
        <taxon>Spiralia</taxon>
        <taxon>Gnathifera</taxon>
        <taxon>Rotifera</taxon>
        <taxon>Eurotatoria</taxon>
        <taxon>Bdelloidea</taxon>
        <taxon>Philodinida</taxon>
        <taxon>Philodinidae</taxon>
        <taxon>Rotaria</taxon>
    </lineage>
</organism>
<dbReference type="AlphaFoldDB" id="A0A8S3B2A2"/>